<protein>
    <recommendedName>
        <fullName evidence="4">Integrase core domain containing protein</fullName>
    </recommendedName>
</protein>
<dbReference type="Proteomes" id="UP000011115">
    <property type="component" value="Unassembled WGS sequence"/>
</dbReference>
<evidence type="ECO:0000313" key="2">
    <source>
        <dbReference type="EnsemblPlants" id="PGSC0003DMT400086418"/>
    </source>
</evidence>
<dbReference type="EnsemblPlants" id="PGSC0003DMT400086418">
    <property type="protein sequence ID" value="PGSC0003DMT400086418"/>
    <property type="gene ID" value="PGSC0003DMG400035989"/>
</dbReference>
<dbReference type="HOGENOM" id="CLU_1734696_0_0_1"/>
<feature type="region of interest" description="Disordered" evidence="1">
    <location>
        <begin position="42"/>
        <end position="65"/>
    </location>
</feature>
<evidence type="ECO:0000256" key="1">
    <source>
        <dbReference type="SAM" id="MobiDB-lite"/>
    </source>
</evidence>
<accession>M1DBP7</accession>
<reference evidence="3" key="1">
    <citation type="journal article" date="2011" name="Nature">
        <title>Genome sequence and analysis of the tuber crop potato.</title>
        <authorList>
            <consortium name="The Potato Genome Sequencing Consortium"/>
        </authorList>
    </citation>
    <scope>NUCLEOTIDE SEQUENCE [LARGE SCALE GENOMIC DNA]</scope>
    <source>
        <strain evidence="3">cv. DM1-3 516 R44</strain>
    </source>
</reference>
<evidence type="ECO:0000313" key="3">
    <source>
        <dbReference type="Proteomes" id="UP000011115"/>
    </source>
</evidence>
<organism evidence="2 3">
    <name type="scientific">Solanum tuberosum</name>
    <name type="common">Potato</name>
    <dbReference type="NCBI Taxonomy" id="4113"/>
    <lineage>
        <taxon>Eukaryota</taxon>
        <taxon>Viridiplantae</taxon>
        <taxon>Streptophyta</taxon>
        <taxon>Embryophyta</taxon>
        <taxon>Tracheophyta</taxon>
        <taxon>Spermatophyta</taxon>
        <taxon>Magnoliopsida</taxon>
        <taxon>eudicotyledons</taxon>
        <taxon>Gunneridae</taxon>
        <taxon>Pentapetalae</taxon>
        <taxon>asterids</taxon>
        <taxon>lamiids</taxon>
        <taxon>Solanales</taxon>
        <taxon>Solanaceae</taxon>
        <taxon>Solanoideae</taxon>
        <taxon>Solaneae</taxon>
        <taxon>Solanum</taxon>
    </lineage>
</organism>
<evidence type="ECO:0008006" key="4">
    <source>
        <dbReference type="Google" id="ProtNLM"/>
    </source>
</evidence>
<proteinExistence type="predicted"/>
<name>M1DBP7_SOLTU</name>
<feature type="region of interest" description="Disordered" evidence="1">
    <location>
        <begin position="97"/>
        <end position="120"/>
    </location>
</feature>
<reference evidence="2" key="2">
    <citation type="submission" date="2015-06" db="UniProtKB">
        <authorList>
            <consortium name="EnsemblPlants"/>
        </authorList>
    </citation>
    <scope>IDENTIFICATION</scope>
    <source>
        <strain evidence="2">DM1-3 516 R44</strain>
    </source>
</reference>
<dbReference type="Gramene" id="PGSC0003DMT400086418">
    <property type="protein sequence ID" value="PGSC0003DMT400086418"/>
    <property type="gene ID" value="PGSC0003DMG400035989"/>
</dbReference>
<keyword evidence="3" id="KW-1185">Reference proteome</keyword>
<dbReference type="InParanoid" id="M1DBP7"/>
<dbReference type="PaxDb" id="4113-PGSC0003DMT400086418"/>
<dbReference type="AlphaFoldDB" id="M1DBP7"/>
<sequence length="165" mass="18118">MVSQWIAKMVGVPDLTRRLAQLKFNSEPVKLGELKYQFGDLDSDHPLDPQQTNDPIKNGGASDHSVYRQVDRTRLFLAIKEDAVTSKRKALKLPTTIRKGKGNRPTPARKTITRDPNTPPWARGFCRAVHVFLADSQSIDLGKASIVVPSGVTPGTEAQTDGETA</sequence>